<accession>A0A1W6JV29</accession>
<keyword evidence="2" id="KW-1185">Reference proteome</keyword>
<name>A0A1W6JV29_9CAUD</name>
<protein>
    <submittedName>
        <fullName evidence="1">Uncharacterized protein</fullName>
    </submittedName>
</protein>
<sequence length="158" mass="17887">MKYLFILLLLIGLPAKAELNSACADLIESMASEDVVDETGSISQAYDCARGKVTIIANINESISKDTLTQYAPTFGEQYCLSISKNYLLADPTTENWIEVVFRGGVKTIIKHPEMEPVIHEYDLDTCLQYVEQIRAEMPKDGYEQVKFIHQYKLKGER</sequence>
<dbReference type="Proteomes" id="UP000225564">
    <property type="component" value="Segment"/>
</dbReference>
<evidence type="ECO:0000313" key="1">
    <source>
        <dbReference type="EMBL" id="ARM71065.1"/>
    </source>
</evidence>
<organism evidence="1 2">
    <name type="scientific">Vibrio phage pVco-5</name>
    <dbReference type="NCBI Taxonomy" id="1965485"/>
    <lineage>
        <taxon>Viruses</taxon>
        <taxon>Duplodnaviria</taxon>
        <taxon>Heunggongvirae</taxon>
        <taxon>Uroviricota</taxon>
        <taxon>Caudoviricetes</taxon>
        <taxon>Schitoviridae</taxon>
        <taxon>Vicoquintavirus</taxon>
        <taxon>Vicoquintavirus Pvco5</taxon>
    </lineage>
</organism>
<proteinExistence type="predicted"/>
<evidence type="ECO:0000313" key="2">
    <source>
        <dbReference type="Proteomes" id="UP000225564"/>
    </source>
</evidence>
<dbReference type="EMBL" id="KY612839">
    <property type="protein sequence ID" value="ARM71065.1"/>
    <property type="molecule type" value="Genomic_DNA"/>
</dbReference>
<reference evidence="1 2" key="1">
    <citation type="submission" date="2017-02" db="EMBL/GenBank/DDBJ databases">
        <title>Comeplete genome sequence of Bacteriophage pVco-5, that infects Vibrio corallilyticus.</title>
        <authorList>
            <person name="Kim H.J."/>
            <person name="Park S.C."/>
        </authorList>
    </citation>
    <scope>NUCLEOTIDE SEQUENCE [LARGE SCALE GENOMIC DNA]</scope>
</reference>
<gene>
    <name evidence="1" type="ORF">pVco5_076</name>
</gene>